<keyword evidence="8 14" id="KW-0227">DNA damage</keyword>
<evidence type="ECO:0000259" key="15">
    <source>
        <dbReference type="SMART" id="SM00478"/>
    </source>
</evidence>
<dbReference type="GO" id="GO:0034039">
    <property type="term" value="F:8-oxo-7,8-dihydroguanine DNA N-glycosylase activity"/>
    <property type="evidence" value="ECO:0007669"/>
    <property type="project" value="TreeGrafter"/>
</dbReference>
<keyword evidence="17" id="KW-1185">Reference proteome</keyword>
<dbReference type="InterPro" id="IPR000445">
    <property type="entry name" value="HhH_motif"/>
</dbReference>
<comment type="similarity">
    <text evidence="3 14">Belongs to the Nth/MutY family.</text>
</comment>
<feature type="domain" description="HhH-GPD" evidence="15">
    <location>
        <begin position="38"/>
        <end position="189"/>
    </location>
</feature>
<dbReference type="EC" id="3.2.2.31" evidence="4 14"/>
<dbReference type="InterPro" id="IPR044298">
    <property type="entry name" value="MIG/MutY"/>
</dbReference>
<evidence type="ECO:0000256" key="7">
    <source>
        <dbReference type="ARBA" id="ARBA00022723"/>
    </source>
</evidence>
<dbReference type="Pfam" id="PF00730">
    <property type="entry name" value="HhH-GPD"/>
    <property type="match status" value="1"/>
</dbReference>
<protein>
    <recommendedName>
        <fullName evidence="5 14">Adenine DNA glycosylase</fullName>
        <ecNumber evidence="4 14">3.2.2.31</ecNumber>
    </recommendedName>
</protein>
<dbReference type="RefSeq" id="WP_193906967.1">
    <property type="nucleotide sequence ID" value="NZ_PRDL01000001.1"/>
</dbReference>
<dbReference type="InterPro" id="IPR015797">
    <property type="entry name" value="NUDIX_hydrolase-like_dom_sf"/>
</dbReference>
<gene>
    <name evidence="16" type="ORF">C4F51_02825</name>
</gene>
<dbReference type="EMBL" id="PRDL01000001">
    <property type="protein sequence ID" value="MBE8716116.1"/>
    <property type="molecule type" value="Genomic_DNA"/>
</dbReference>
<comment type="caution">
    <text evidence="16">The sequence shown here is derived from an EMBL/GenBank/DDBJ whole genome shotgun (WGS) entry which is preliminary data.</text>
</comment>
<dbReference type="InterPro" id="IPR004036">
    <property type="entry name" value="Endonuclease-III-like_CS2"/>
</dbReference>
<evidence type="ECO:0000256" key="10">
    <source>
        <dbReference type="ARBA" id="ARBA00023004"/>
    </source>
</evidence>
<proteinExistence type="inferred from homology"/>
<organism evidence="16 17">
    <name type="scientific">Cellvibrio polysaccharolyticus</name>
    <dbReference type="NCBI Taxonomy" id="2082724"/>
    <lineage>
        <taxon>Bacteria</taxon>
        <taxon>Pseudomonadati</taxon>
        <taxon>Pseudomonadota</taxon>
        <taxon>Gammaproteobacteria</taxon>
        <taxon>Cellvibrionales</taxon>
        <taxon>Cellvibrionaceae</taxon>
        <taxon>Cellvibrio</taxon>
    </lineage>
</organism>
<comment type="cofactor">
    <cofactor evidence="14">
        <name>[4Fe-4S] cluster</name>
        <dbReference type="ChEBI" id="CHEBI:49883"/>
    </cofactor>
    <text evidence="14">Binds 1 [4Fe-4S] cluster.</text>
</comment>
<evidence type="ECO:0000313" key="17">
    <source>
        <dbReference type="Proteomes" id="UP000652567"/>
    </source>
</evidence>
<dbReference type="GO" id="GO:0051539">
    <property type="term" value="F:4 iron, 4 sulfur cluster binding"/>
    <property type="evidence" value="ECO:0007669"/>
    <property type="project" value="UniProtKB-UniRule"/>
</dbReference>
<dbReference type="Pfam" id="PF00633">
    <property type="entry name" value="HHH"/>
    <property type="match status" value="1"/>
</dbReference>
<dbReference type="GO" id="GO:0035485">
    <property type="term" value="F:adenine/guanine mispair binding"/>
    <property type="evidence" value="ECO:0007669"/>
    <property type="project" value="TreeGrafter"/>
</dbReference>
<accession>A0A928UZL2</accession>
<dbReference type="Gene3D" id="1.10.340.30">
    <property type="entry name" value="Hypothetical protein, domain 2"/>
    <property type="match status" value="1"/>
</dbReference>
<dbReference type="AlphaFoldDB" id="A0A928UZL2"/>
<dbReference type="GO" id="GO:0006284">
    <property type="term" value="P:base-excision repair"/>
    <property type="evidence" value="ECO:0007669"/>
    <property type="project" value="UniProtKB-UniRule"/>
</dbReference>
<keyword evidence="6" id="KW-0004">4Fe-4S</keyword>
<evidence type="ECO:0000256" key="2">
    <source>
        <dbReference type="ARBA" id="ARBA00002933"/>
    </source>
</evidence>
<name>A0A928UZL2_9GAMM</name>
<evidence type="ECO:0000256" key="6">
    <source>
        <dbReference type="ARBA" id="ARBA00022485"/>
    </source>
</evidence>
<dbReference type="PROSITE" id="PS00764">
    <property type="entry name" value="ENDONUCLEASE_III_1"/>
    <property type="match status" value="1"/>
</dbReference>
<dbReference type="GO" id="GO:0000701">
    <property type="term" value="F:purine-specific mismatch base pair DNA N-glycosylase activity"/>
    <property type="evidence" value="ECO:0007669"/>
    <property type="project" value="UniProtKB-EC"/>
</dbReference>
<evidence type="ECO:0000256" key="5">
    <source>
        <dbReference type="ARBA" id="ARBA00022023"/>
    </source>
</evidence>
<dbReference type="CDD" id="cd03431">
    <property type="entry name" value="NUDIX_DNA_Glycosylase_C-MutY"/>
    <property type="match status" value="1"/>
</dbReference>
<evidence type="ECO:0000256" key="8">
    <source>
        <dbReference type="ARBA" id="ARBA00022763"/>
    </source>
</evidence>
<dbReference type="GO" id="GO:0046872">
    <property type="term" value="F:metal ion binding"/>
    <property type="evidence" value="ECO:0007669"/>
    <property type="project" value="UniProtKB-UniRule"/>
</dbReference>
<dbReference type="Gene3D" id="3.90.79.10">
    <property type="entry name" value="Nucleoside Triphosphate Pyrophosphohydrolase"/>
    <property type="match status" value="1"/>
</dbReference>
<dbReference type="Gene3D" id="1.10.1670.10">
    <property type="entry name" value="Helix-hairpin-Helix base-excision DNA repair enzymes (C-terminal)"/>
    <property type="match status" value="1"/>
</dbReference>
<dbReference type="InterPro" id="IPR011257">
    <property type="entry name" value="DNA_glycosylase"/>
</dbReference>
<dbReference type="Proteomes" id="UP000652567">
    <property type="component" value="Unassembled WGS sequence"/>
</dbReference>
<dbReference type="InterPro" id="IPR005760">
    <property type="entry name" value="A/G_AdeGlyc_MutY"/>
</dbReference>
<evidence type="ECO:0000256" key="11">
    <source>
        <dbReference type="ARBA" id="ARBA00023014"/>
    </source>
</evidence>
<dbReference type="FunFam" id="1.10.340.30:FF:000002">
    <property type="entry name" value="Adenine DNA glycosylase"/>
    <property type="match status" value="1"/>
</dbReference>
<sequence>MSQTFSKAVLAWYDKHGRKHLPWQQDISPYRVWLSEIMLQQTQVTTVIPYFERFIARFPDVRSLALAPVDDVLHLWTGLGYYARARNLHRCAQTVVSEYGGEFPDTVEALSELPGIGRSTAGAIVSIAFKKRAAILDGNVKRVLARHQAIAGWPGETATLRSLWEVAERFTPPRRANHYTQAMMDMGATLCTRSRPACERCPVQFDCVAYGQGNVLDYPGKKNRKPLPEKSVQLVMVRNPAGDILLEQRPDSGIWGGLWSFPEVASDLDASDWVQDKFGAVTTTELWDTWRHTFSHYHLDITPVLVQLKKSPVAISEKKALCWFNPLAPQALGLAAPVKKLLDKIAEADPRQAPAGGRKKAVRR</sequence>
<dbReference type="PANTHER" id="PTHR42944:SF1">
    <property type="entry name" value="ADENINE DNA GLYCOSYLASE"/>
    <property type="match status" value="1"/>
</dbReference>
<dbReference type="PANTHER" id="PTHR42944">
    <property type="entry name" value="ADENINE DNA GLYCOSYLASE"/>
    <property type="match status" value="1"/>
</dbReference>
<dbReference type="InterPro" id="IPR003265">
    <property type="entry name" value="HhH-GPD_domain"/>
</dbReference>
<reference evidence="16" key="1">
    <citation type="submission" date="2018-07" db="EMBL/GenBank/DDBJ databases">
        <title>Genome assembly of strain Ka43.</title>
        <authorList>
            <person name="Kukolya J."/>
            <person name="Nagy I."/>
            <person name="Horvath B."/>
            <person name="Toth A."/>
        </authorList>
    </citation>
    <scope>NUCLEOTIDE SEQUENCE</scope>
    <source>
        <strain evidence="16">KB43</strain>
    </source>
</reference>
<dbReference type="GO" id="GO:0006298">
    <property type="term" value="P:mismatch repair"/>
    <property type="evidence" value="ECO:0007669"/>
    <property type="project" value="TreeGrafter"/>
</dbReference>
<dbReference type="NCBIfam" id="TIGR01084">
    <property type="entry name" value="mutY"/>
    <property type="match status" value="1"/>
</dbReference>
<dbReference type="SUPFAM" id="SSF48150">
    <property type="entry name" value="DNA-glycosylase"/>
    <property type="match status" value="1"/>
</dbReference>
<dbReference type="GO" id="GO:0032357">
    <property type="term" value="F:oxidized purine DNA binding"/>
    <property type="evidence" value="ECO:0007669"/>
    <property type="project" value="TreeGrafter"/>
</dbReference>
<dbReference type="InterPro" id="IPR029119">
    <property type="entry name" value="MutY_C"/>
</dbReference>
<keyword evidence="12" id="KW-0234">DNA repair</keyword>
<evidence type="ECO:0000256" key="3">
    <source>
        <dbReference type="ARBA" id="ARBA00008343"/>
    </source>
</evidence>
<dbReference type="InterPro" id="IPR004035">
    <property type="entry name" value="Endouclease-III_FeS-bd_BS"/>
</dbReference>
<keyword evidence="7" id="KW-0479">Metal-binding</keyword>
<evidence type="ECO:0000256" key="1">
    <source>
        <dbReference type="ARBA" id="ARBA00000843"/>
    </source>
</evidence>
<comment type="function">
    <text evidence="2">Adenine glycosylase active on G-A mispairs. MutY also corrects error-prone DNA synthesis past GO lesions which are due to the oxidatively damaged form of guanine: 7,8-dihydro-8-oxoguanine (8-oxo-dGTP).</text>
</comment>
<keyword evidence="10 14" id="KW-0408">Iron</keyword>
<evidence type="ECO:0000256" key="12">
    <source>
        <dbReference type="ARBA" id="ARBA00023204"/>
    </source>
</evidence>
<evidence type="ECO:0000313" key="16">
    <source>
        <dbReference type="EMBL" id="MBE8716116.1"/>
    </source>
</evidence>
<evidence type="ECO:0000256" key="13">
    <source>
        <dbReference type="ARBA" id="ARBA00023295"/>
    </source>
</evidence>
<evidence type="ECO:0000256" key="14">
    <source>
        <dbReference type="RuleBase" id="RU365096"/>
    </source>
</evidence>
<dbReference type="PROSITE" id="PS01155">
    <property type="entry name" value="ENDONUCLEASE_III_2"/>
    <property type="match status" value="1"/>
</dbReference>
<dbReference type="NCBIfam" id="NF008132">
    <property type="entry name" value="PRK10880.1"/>
    <property type="match status" value="1"/>
</dbReference>
<keyword evidence="9" id="KW-0378">Hydrolase</keyword>
<dbReference type="Pfam" id="PF14815">
    <property type="entry name" value="NUDIX_4"/>
    <property type="match status" value="1"/>
</dbReference>
<evidence type="ECO:0000256" key="9">
    <source>
        <dbReference type="ARBA" id="ARBA00022801"/>
    </source>
</evidence>
<dbReference type="SMART" id="SM00478">
    <property type="entry name" value="ENDO3c"/>
    <property type="match status" value="1"/>
</dbReference>
<keyword evidence="13 14" id="KW-0326">Glycosidase</keyword>
<dbReference type="SUPFAM" id="SSF55811">
    <property type="entry name" value="Nudix"/>
    <property type="match status" value="1"/>
</dbReference>
<comment type="catalytic activity">
    <reaction evidence="1 14">
        <text>Hydrolyzes free adenine bases from 7,8-dihydro-8-oxoguanine:adenine mismatched double-stranded DNA, leaving an apurinic site.</text>
        <dbReference type="EC" id="3.2.2.31"/>
    </reaction>
</comment>
<dbReference type="CDD" id="cd00056">
    <property type="entry name" value="ENDO3c"/>
    <property type="match status" value="1"/>
</dbReference>
<dbReference type="InterPro" id="IPR023170">
    <property type="entry name" value="HhH_base_excis_C"/>
</dbReference>
<keyword evidence="11" id="KW-0411">Iron-sulfur</keyword>
<evidence type="ECO:0000256" key="4">
    <source>
        <dbReference type="ARBA" id="ARBA00012045"/>
    </source>
</evidence>